<name>A0A090E9W6_MESPL</name>
<organism evidence="1 2">
    <name type="scientific">Mesorhizobium plurifarium</name>
    <dbReference type="NCBI Taxonomy" id="69974"/>
    <lineage>
        <taxon>Bacteria</taxon>
        <taxon>Pseudomonadati</taxon>
        <taxon>Pseudomonadota</taxon>
        <taxon>Alphaproteobacteria</taxon>
        <taxon>Hyphomicrobiales</taxon>
        <taxon>Phyllobacteriaceae</taxon>
        <taxon>Mesorhizobium</taxon>
    </lineage>
</organism>
<protein>
    <submittedName>
        <fullName evidence="1">Uncharacterized protein</fullName>
    </submittedName>
</protein>
<proteinExistence type="predicted"/>
<dbReference type="Proteomes" id="UP000045285">
    <property type="component" value="Unassembled WGS sequence"/>
</dbReference>
<evidence type="ECO:0000313" key="1">
    <source>
        <dbReference type="EMBL" id="CDX24378.1"/>
    </source>
</evidence>
<keyword evidence="2" id="KW-1185">Reference proteome</keyword>
<dbReference type="EMBL" id="CCMZ01000035">
    <property type="protein sequence ID" value="CDX24378.1"/>
    <property type="molecule type" value="Genomic_DNA"/>
</dbReference>
<accession>A0A090E9W6</accession>
<evidence type="ECO:0000313" key="2">
    <source>
        <dbReference type="Proteomes" id="UP000045285"/>
    </source>
</evidence>
<sequence length="62" mass="7061">MATTQRPYRPDDIVVWPDGTWATLGEVWAGHFGWMSDDYEIVRADDIERLKALNLADDLGLP</sequence>
<gene>
    <name evidence="1" type="ORF">MPL3356_400043</name>
</gene>
<reference evidence="2" key="1">
    <citation type="submission" date="2014-08" db="EMBL/GenBank/DDBJ databases">
        <authorList>
            <person name="Moulin L."/>
        </authorList>
    </citation>
    <scope>NUCLEOTIDE SEQUENCE [LARGE SCALE GENOMIC DNA]</scope>
</reference>
<dbReference type="AlphaFoldDB" id="A0A090E9W6"/>